<dbReference type="InterPro" id="IPR041154">
    <property type="entry name" value="AglB_P1"/>
</dbReference>
<dbReference type="Proteomes" id="UP001273768">
    <property type="component" value="Unassembled WGS sequence"/>
</dbReference>
<sequence length="136" mass="14673">MDYTTQSLGPMFPPGTDPELKHYRLVYESAPDPDTNVKTFEHVEGAVIPGEGVVEATVVTNTGREFVDRQASENGTFVFTYSTTGNSYDVKMVGGYRIAGGTGDFTVTEEAARGGAWPPGHRGAAGLRWRSSRPRG</sequence>
<organism evidence="3 4">
    <name type="scientific">Methanoculleus nereidis</name>
    <dbReference type="NCBI Taxonomy" id="2735141"/>
    <lineage>
        <taxon>Archaea</taxon>
        <taxon>Methanobacteriati</taxon>
        <taxon>Methanobacteriota</taxon>
        <taxon>Stenosarchaea group</taxon>
        <taxon>Methanomicrobia</taxon>
        <taxon>Methanomicrobiales</taxon>
        <taxon>Methanomicrobiaceae</taxon>
        <taxon>Methanoculleus</taxon>
    </lineage>
</organism>
<evidence type="ECO:0000313" key="4">
    <source>
        <dbReference type="Proteomes" id="UP001273768"/>
    </source>
</evidence>
<feature type="domain" description="Archaeal glycosylation protein B peripheral" evidence="2">
    <location>
        <begin position="45"/>
        <end position="115"/>
    </location>
</feature>
<gene>
    <name evidence="3" type="ORF">HL657_01960</name>
</gene>
<name>A0ABU3YZH1_9EURY</name>
<protein>
    <recommendedName>
        <fullName evidence="2">Archaeal glycosylation protein B peripheral domain-containing protein</fullName>
    </recommendedName>
</protein>
<dbReference type="EMBL" id="JABFFQ010000001">
    <property type="protein sequence ID" value="MDV4341963.1"/>
    <property type="molecule type" value="Genomic_DNA"/>
</dbReference>
<comment type="caution">
    <text evidence="3">The sequence shown here is derived from an EMBL/GenBank/DDBJ whole genome shotgun (WGS) entry which is preliminary data.</text>
</comment>
<accession>A0ABU3YZH1</accession>
<keyword evidence="4" id="KW-1185">Reference proteome</keyword>
<reference evidence="3 4" key="1">
    <citation type="submission" date="2020-05" db="EMBL/GenBank/DDBJ databases">
        <title>Isolation and characterization of methanoarchaea from a cold seep at offshore SW Taiwan.</title>
        <authorList>
            <person name="Chen Y.-W."/>
            <person name="Chen S.-C."/>
            <person name="Lai M.-C."/>
        </authorList>
    </citation>
    <scope>NUCLEOTIDE SEQUENCE [LARGE SCALE GENOMIC DNA]</scope>
    <source>
        <strain evidence="3 4">YWC-01</strain>
    </source>
</reference>
<evidence type="ECO:0000313" key="3">
    <source>
        <dbReference type="EMBL" id="MDV4341963.1"/>
    </source>
</evidence>
<dbReference type="RefSeq" id="WP_317295160.1">
    <property type="nucleotide sequence ID" value="NZ_JABFFQ010000001.1"/>
</dbReference>
<feature type="region of interest" description="Disordered" evidence="1">
    <location>
        <begin position="112"/>
        <end position="136"/>
    </location>
</feature>
<evidence type="ECO:0000256" key="1">
    <source>
        <dbReference type="SAM" id="MobiDB-lite"/>
    </source>
</evidence>
<evidence type="ECO:0000259" key="2">
    <source>
        <dbReference type="Pfam" id="PF18079"/>
    </source>
</evidence>
<proteinExistence type="predicted"/>
<dbReference type="Gene3D" id="2.60.40.3390">
    <property type="match status" value="1"/>
</dbReference>
<dbReference type="Pfam" id="PF18079">
    <property type="entry name" value="AglB_L1"/>
    <property type="match status" value="1"/>
</dbReference>